<dbReference type="GO" id="GO:0016887">
    <property type="term" value="F:ATP hydrolysis activity"/>
    <property type="evidence" value="ECO:0007669"/>
    <property type="project" value="InterPro"/>
</dbReference>
<dbReference type="SMART" id="SM00382">
    <property type="entry name" value="AAA"/>
    <property type="match status" value="2"/>
</dbReference>
<feature type="transmembrane region" description="Helical" evidence="5">
    <location>
        <begin position="105"/>
        <end position="129"/>
    </location>
</feature>
<dbReference type="GO" id="GO:0043190">
    <property type="term" value="C:ATP-binding cassette (ABC) transporter complex"/>
    <property type="evidence" value="ECO:0007669"/>
    <property type="project" value="TreeGrafter"/>
</dbReference>
<evidence type="ECO:0000256" key="3">
    <source>
        <dbReference type="ARBA" id="ARBA00022741"/>
    </source>
</evidence>
<evidence type="ECO:0000256" key="1">
    <source>
        <dbReference type="ARBA" id="ARBA00005417"/>
    </source>
</evidence>
<keyword evidence="3" id="KW-0547">Nucleotide-binding</keyword>
<dbReference type="SUPFAM" id="SSF52540">
    <property type="entry name" value="P-loop containing nucleoside triphosphate hydrolases"/>
    <property type="match status" value="2"/>
</dbReference>
<dbReference type="InterPro" id="IPR003593">
    <property type="entry name" value="AAA+_ATPase"/>
</dbReference>
<dbReference type="GO" id="GO:0005524">
    <property type="term" value="F:ATP binding"/>
    <property type="evidence" value="ECO:0007669"/>
    <property type="project" value="UniProtKB-KW"/>
</dbReference>
<dbReference type="PANTHER" id="PTHR43553:SF24">
    <property type="entry name" value="ENERGY-COUPLING FACTOR TRANSPORTER ATP-BINDING PROTEIN ECFA1"/>
    <property type="match status" value="1"/>
</dbReference>
<dbReference type="RefSeq" id="WP_231857609.1">
    <property type="nucleotide sequence ID" value="NZ_FNLF01000002.1"/>
</dbReference>
<proteinExistence type="inferred from homology"/>
<dbReference type="PANTHER" id="PTHR43553">
    <property type="entry name" value="HEAVY METAL TRANSPORTER"/>
    <property type="match status" value="1"/>
</dbReference>
<feature type="transmembrane region" description="Helical" evidence="5">
    <location>
        <begin position="21"/>
        <end position="45"/>
    </location>
</feature>
<dbReference type="InterPro" id="IPR017871">
    <property type="entry name" value="ABC_transporter-like_CS"/>
</dbReference>
<dbReference type="Proteomes" id="UP000183053">
    <property type="component" value="Unassembled WGS sequence"/>
</dbReference>
<name>A0A1H1DMV9_9ACTN</name>
<organism evidence="7 8">
    <name type="scientific">Tsukamurella pulmonis</name>
    <dbReference type="NCBI Taxonomy" id="47312"/>
    <lineage>
        <taxon>Bacteria</taxon>
        <taxon>Bacillati</taxon>
        <taxon>Actinomycetota</taxon>
        <taxon>Actinomycetes</taxon>
        <taxon>Mycobacteriales</taxon>
        <taxon>Tsukamurellaceae</taxon>
        <taxon>Tsukamurella</taxon>
    </lineage>
</organism>
<evidence type="ECO:0000256" key="2">
    <source>
        <dbReference type="ARBA" id="ARBA00022448"/>
    </source>
</evidence>
<dbReference type="STRING" id="47312.SAMN04489765_1806"/>
<keyword evidence="8" id="KW-1185">Reference proteome</keyword>
<sequence length="663" mass="68661">MLDTQPGPLRPVELAHAAVTAALMSAIAVLSMVVPGAVAFAWAGAVPMGVLAFHHRARVALATAIAAGTVSFLLAGFGGLVSAWTCVYMGVICGQVRRRERGRGTMLAVAAVWGVVVSSAVFAFLAVFADLRTVVLGAFAANVHGLGAVLEPVPGLSGAGAALHRLADFGLERWQAFVLVSVWLIVVIGCSFAWRILTPVLRRVRATSAAPRDLFTPEDGTEPPGPLPMTLRGVDFRYPGADHDTLAGVSFTVRAGDHVAVTGANGTGKSTLMRVLAGLAPTGGTVERRGAVGLGRVGGTALVLQHADSQVLGIRVADDVVWGLPEETEVDVDGLLAEVGLAGMGDRDTSGLSGGEAQRLAVAAALARRPALVVADEVTTMVDRDGRGDLMGLLGGLTRHHDLGLVNITHYPEEADGADRTVDLGEAQRASVPLPESAPGRRAPLGGVVLAVRGVRYEYDAGTPWRREALRGVDFEVREGEAVLLCGGNGSGKSTLAWVMAGLLAPTAGTCELDGAPVADHVGAVALALQAARLQLMRGTAGDALAALAGYRSDDDGAIGRALAAVGLPAKTAGLLVDRLSGGQLRRVALAGLLARAPRLLILDEPLAGLDLPSQRELIELLIGIRDRGQALVIISHDVDHLDRLWDRTIHLAGGRIETEEAA</sequence>
<evidence type="ECO:0000313" key="8">
    <source>
        <dbReference type="Proteomes" id="UP000183053"/>
    </source>
</evidence>
<keyword evidence="5" id="KW-1133">Transmembrane helix</keyword>
<feature type="transmembrane region" description="Helical" evidence="5">
    <location>
        <begin position="65"/>
        <end position="93"/>
    </location>
</feature>
<gene>
    <name evidence="7" type="ORF">SAMN04489765_1806</name>
</gene>
<dbReference type="PROSITE" id="PS00211">
    <property type="entry name" value="ABC_TRANSPORTER_1"/>
    <property type="match status" value="2"/>
</dbReference>
<reference evidence="8" key="1">
    <citation type="submission" date="2016-10" db="EMBL/GenBank/DDBJ databases">
        <authorList>
            <person name="Varghese N."/>
            <person name="Submissions S."/>
        </authorList>
    </citation>
    <scope>NUCLEOTIDE SEQUENCE [LARGE SCALE GENOMIC DNA]</scope>
    <source>
        <strain evidence="8">DSM 44142</strain>
    </source>
</reference>
<feature type="domain" description="ABC transporter" evidence="6">
    <location>
        <begin position="231"/>
        <end position="451"/>
    </location>
</feature>
<dbReference type="PROSITE" id="PS50893">
    <property type="entry name" value="ABC_TRANSPORTER_2"/>
    <property type="match status" value="2"/>
</dbReference>
<dbReference type="InterPro" id="IPR050095">
    <property type="entry name" value="ECF_ABC_transporter_ATP-bd"/>
</dbReference>
<keyword evidence="5" id="KW-0812">Transmembrane</keyword>
<dbReference type="AlphaFoldDB" id="A0A1H1DMV9"/>
<dbReference type="InterPro" id="IPR015856">
    <property type="entry name" value="ABC_transpr_CbiO/EcfA_su"/>
</dbReference>
<comment type="similarity">
    <text evidence="1">Belongs to the ABC transporter superfamily.</text>
</comment>
<dbReference type="InterPro" id="IPR003439">
    <property type="entry name" value="ABC_transporter-like_ATP-bd"/>
</dbReference>
<dbReference type="GO" id="GO:0042626">
    <property type="term" value="F:ATPase-coupled transmembrane transporter activity"/>
    <property type="evidence" value="ECO:0007669"/>
    <property type="project" value="TreeGrafter"/>
</dbReference>
<feature type="transmembrane region" description="Helical" evidence="5">
    <location>
        <begin position="174"/>
        <end position="197"/>
    </location>
</feature>
<evidence type="ECO:0000313" key="7">
    <source>
        <dbReference type="EMBL" id="SDQ77805.1"/>
    </source>
</evidence>
<feature type="domain" description="ABC transporter" evidence="6">
    <location>
        <begin position="455"/>
        <end position="662"/>
    </location>
</feature>
<keyword evidence="4 7" id="KW-0067">ATP-binding</keyword>
<keyword evidence="2" id="KW-0813">Transport</keyword>
<dbReference type="InterPro" id="IPR027417">
    <property type="entry name" value="P-loop_NTPase"/>
</dbReference>
<evidence type="ECO:0000259" key="6">
    <source>
        <dbReference type="PROSITE" id="PS50893"/>
    </source>
</evidence>
<keyword evidence="5" id="KW-0472">Membrane</keyword>
<dbReference type="Pfam" id="PF00005">
    <property type="entry name" value="ABC_tran"/>
    <property type="match status" value="2"/>
</dbReference>
<dbReference type="Gene3D" id="3.40.50.300">
    <property type="entry name" value="P-loop containing nucleotide triphosphate hydrolases"/>
    <property type="match status" value="2"/>
</dbReference>
<protein>
    <submittedName>
        <fullName evidence="7">Energy-coupling factor transport system ATP-binding protein</fullName>
    </submittedName>
</protein>
<dbReference type="CDD" id="cd03225">
    <property type="entry name" value="ABC_cobalt_CbiO_domain1"/>
    <property type="match status" value="1"/>
</dbReference>
<evidence type="ECO:0000256" key="4">
    <source>
        <dbReference type="ARBA" id="ARBA00022840"/>
    </source>
</evidence>
<accession>A0A1H1DMV9</accession>
<dbReference type="EMBL" id="FNLF01000002">
    <property type="protein sequence ID" value="SDQ77805.1"/>
    <property type="molecule type" value="Genomic_DNA"/>
</dbReference>
<evidence type="ECO:0000256" key="5">
    <source>
        <dbReference type="SAM" id="Phobius"/>
    </source>
</evidence>